<evidence type="ECO:0000313" key="3">
    <source>
        <dbReference type="EMBL" id="QSI76426.1"/>
    </source>
</evidence>
<organism evidence="3 4">
    <name type="scientific">Niveibacterium microcysteis</name>
    <dbReference type="NCBI Taxonomy" id="2811415"/>
    <lineage>
        <taxon>Bacteria</taxon>
        <taxon>Pseudomonadati</taxon>
        <taxon>Pseudomonadota</taxon>
        <taxon>Betaproteobacteria</taxon>
        <taxon>Rhodocyclales</taxon>
        <taxon>Rhodocyclaceae</taxon>
        <taxon>Niveibacterium</taxon>
    </lineage>
</organism>
<evidence type="ECO:0000259" key="2">
    <source>
        <dbReference type="Pfam" id="PF00326"/>
    </source>
</evidence>
<gene>
    <name evidence="3" type="ORF">JY500_18500</name>
</gene>
<dbReference type="SUPFAM" id="SSF53474">
    <property type="entry name" value="alpha/beta-Hydrolases"/>
    <property type="match status" value="1"/>
</dbReference>
<feature type="domain" description="Peptidase S9 prolyl oligopeptidase catalytic" evidence="2">
    <location>
        <begin position="354"/>
        <end position="568"/>
    </location>
</feature>
<evidence type="ECO:0000313" key="4">
    <source>
        <dbReference type="Proteomes" id="UP000663570"/>
    </source>
</evidence>
<reference evidence="3 4" key="1">
    <citation type="submission" date="2021-02" db="EMBL/GenBank/DDBJ databases">
        <title>Niveibacterium changnyeongensis HC41.</title>
        <authorList>
            <person name="Kang M."/>
        </authorList>
    </citation>
    <scope>NUCLEOTIDE SEQUENCE [LARGE SCALE GENOMIC DNA]</scope>
    <source>
        <strain evidence="3 4">HC41</strain>
    </source>
</reference>
<dbReference type="RefSeq" id="WP_206254111.1">
    <property type="nucleotide sequence ID" value="NZ_CP071060.1"/>
</dbReference>
<dbReference type="EMBL" id="CP071060">
    <property type="protein sequence ID" value="QSI76426.1"/>
    <property type="molecule type" value="Genomic_DNA"/>
</dbReference>
<keyword evidence="1" id="KW-0378">Hydrolase</keyword>
<dbReference type="Gene3D" id="3.40.50.1820">
    <property type="entry name" value="alpha/beta hydrolase"/>
    <property type="match status" value="1"/>
</dbReference>
<sequence length="576" mass="64054">MKKTTTLANFRNMDVISVEWINNDRLLYRTADKQGDTFGVSVFAVNRDGTRERRIQLGPARILGTKGDGSSYVIMKEYLINHLDWSSDSSKLYALDTLDERSYPMTTGTQPPHIRSWIVGVDGTVKYVICSWKGIRTIYRWADEQWSKVTEYDMYKGVGVTPITVDMDGKVYGVVERSGGTTAVHQLDPATLRPAAEPFVEIEGFDFDGHPVFDAKTSKLLGVRHLSDAWSTTWVDPGMVEIQRRVDEKLPQTINTVRCGDCAATPVYLVESVSDRQPEQYLLFDPKTDRLTALGSVLPDIEPEQVGSREFSRFKASDGLSIPVYVTRPAGGGAGPHPAIVLVHGGPWARGATWEWSTEAQFFASRGYLVIEPEFRGSTGFGFAHFKAGWKQWGKAMQRDVADATNWAIAQGLADPKRICIAGASYGGYAVLMGLAQNPELFRCGVEWLGVTDITYMFRYTLSDASDETREYGLPVLVGDPDSEKDTLISMSPVSVAEKIHQPLLMAYAGADSRVPVDHGNALRSAIRGVNDKVEWLFYADEGHGWFHEPVRIDFWSRVEKFLDQNLRGTPSAGAH</sequence>
<protein>
    <submittedName>
        <fullName evidence="3">S9 family peptidase</fullName>
    </submittedName>
</protein>
<evidence type="ECO:0000256" key="1">
    <source>
        <dbReference type="ARBA" id="ARBA00022801"/>
    </source>
</evidence>
<dbReference type="SUPFAM" id="SSF75011">
    <property type="entry name" value="3-carboxy-cis,cis-mucoante lactonizing enzyme"/>
    <property type="match status" value="1"/>
</dbReference>
<dbReference type="PANTHER" id="PTHR42776">
    <property type="entry name" value="SERINE PEPTIDASE S9 FAMILY MEMBER"/>
    <property type="match status" value="1"/>
</dbReference>
<proteinExistence type="predicted"/>
<name>A0ABX7M672_9RHOO</name>
<dbReference type="InterPro" id="IPR029058">
    <property type="entry name" value="AB_hydrolase_fold"/>
</dbReference>
<dbReference type="PANTHER" id="PTHR42776:SF27">
    <property type="entry name" value="DIPEPTIDYL PEPTIDASE FAMILY MEMBER 6"/>
    <property type="match status" value="1"/>
</dbReference>
<dbReference type="InterPro" id="IPR001375">
    <property type="entry name" value="Peptidase_S9_cat"/>
</dbReference>
<dbReference type="Proteomes" id="UP000663570">
    <property type="component" value="Chromosome"/>
</dbReference>
<accession>A0ABX7M672</accession>
<dbReference type="Pfam" id="PF00326">
    <property type="entry name" value="Peptidase_S9"/>
    <property type="match status" value="1"/>
</dbReference>
<keyword evidence="4" id="KW-1185">Reference proteome</keyword>